<organism evidence="1 2">
    <name type="scientific">Streptomyces smaragdinus</name>
    <dbReference type="NCBI Taxonomy" id="2585196"/>
    <lineage>
        <taxon>Bacteria</taxon>
        <taxon>Bacillati</taxon>
        <taxon>Actinomycetota</taxon>
        <taxon>Actinomycetes</taxon>
        <taxon>Kitasatosporales</taxon>
        <taxon>Streptomycetaceae</taxon>
        <taxon>Streptomyces</taxon>
    </lineage>
</organism>
<dbReference type="Proteomes" id="UP000466345">
    <property type="component" value="Unassembled WGS sequence"/>
</dbReference>
<sequence>MITVTQLRQLNVYAFESFAEAWSRIDRNVQSLRTDFTEDVLDELRRDKWRGEGGKAAEEYAQKMVAEIDALDTEIKSVRRFLDETADGGEGRGGMKGLVGLQRDLGLLTQEILENDLHLADNGDVTWTNTQVSNDPSPAQFRIAEERSKMAQRLSEEVKKVLSKATEVDKTLTYSLKVIFGTVDNFDTEDRKHGVESPDWHDRWVKMQLMAVVLWLDNSGKSNAAGYLKAYLDGEGKPRNADVNQMLADMPAFRRDVDTTLKDVRKGPNGVFTTEWGDSAPNLTEGPKSLDWYYAFNNFEYRLVGTKNGDEIEYQVEVRKRYDWGIPSEHRRNPEGAGINLEQADIAHLNRTGLARDFDVSGRSGPITVRN</sequence>
<evidence type="ECO:0000313" key="2">
    <source>
        <dbReference type="Proteomes" id="UP000466345"/>
    </source>
</evidence>
<gene>
    <name evidence="1" type="ORF">SRB5_39320</name>
</gene>
<reference evidence="1 2" key="1">
    <citation type="submission" date="2019-10" db="EMBL/GenBank/DDBJ databases">
        <title>Streptomyces smaragdinus sp. nov. and Streptomyces fabii sp. nov., isolated from the gut of fungus growing-termite Macrotermes natalensis.</title>
        <authorList>
            <person name="Schwitalla J."/>
            <person name="Benndorf R."/>
            <person name="Martin K."/>
            <person name="De Beer W."/>
            <person name="Kaster A.-K."/>
            <person name="Vollmers J."/>
            <person name="Poulsen M."/>
            <person name="Beemelmanns C."/>
        </authorList>
    </citation>
    <scope>NUCLEOTIDE SEQUENCE [LARGE SCALE GENOMIC DNA]</scope>
    <source>
        <strain evidence="1 2">RB5</strain>
    </source>
</reference>
<name>A0A7K0CJX7_9ACTN</name>
<protein>
    <submittedName>
        <fullName evidence="1">Uncharacterized protein</fullName>
    </submittedName>
</protein>
<dbReference type="AlphaFoldDB" id="A0A7K0CJX7"/>
<evidence type="ECO:0000313" key="1">
    <source>
        <dbReference type="EMBL" id="MQY13778.1"/>
    </source>
</evidence>
<accession>A0A7K0CJX7</accession>
<dbReference type="RefSeq" id="WP_153453822.1">
    <property type="nucleotide sequence ID" value="NZ_WEGJ01000015.1"/>
</dbReference>
<dbReference type="OrthoDB" id="4334111at2"/>
<keyword evidence="2" id="KW-1185">Reference proteome</keyword>
<dbReference type="EMBL" id="WEGJ01000015">
    <property type="protein sequence ID" value="MQY13778.1"/>
    <property type="molecule type" value="Genomic_DNA"/>
</dbReference>
<proteinExistence type="predicted"/>
<comment type="caution">
    <text evidence="1">The sequence shown here is derived from an EMBL/GenBank/DDBJ whole genome shotgun (WGS) entry which is preliminary data.</text>
</comment>